<dbReference type="InterPro" id="IPR005841">
    <property type="entry name" value="Alpha-D-phosphohexomutase_SF"/>
</dbReference>
<feature type="domain" description="Alpha-D-phosphohexomutase alpha/beta/alpha" evidence="10">
    <location>
        <begin position="258"/>
        <end position="364"/>
    </location>
</feature>
<dbReference type="PRINTS" id="PR00509">
    <property type="entry name" value="PGMPMM"/>
</dbReference>
<evidence type="ECO:0000256" key="5">
    <source>
        <dbReference type="ARBA" id="ARBA00022842"/>
    </source>
</evidence>
<evidence type="ECO:0000256" key="4">
    <source>
        <dbReference type="ARBA" id="ARBA00022723"/>
    </source>
</evidence>
<feature type="domain" description="Alpha-D-phosphohexomutase C-terminal" evidence="7">
    <location>
        <begin position="374"/>
        <end position="443"/>
    </location>
</feature>
<feature type="domain" description="Alpha-D-phosphohexomutase alpha/beta/alpha" evidence="9">
    <location>
        <begin position="156"/>
        <end position="253"/>
    </location>
</feature>
<dbReference type="InterPro" id="IPR016055">
    <property type="entry name" value="A-D-PHexomutase_a/b/a-I/II/III"/>
</dbReference>
<dbReference type="InterPro" id="IPR005843">
    <property type="entry name" value="A-D-PHexomutase_C"/>
</dbReference>
<dbReference type="GO" id="GO:0046872">
    <property type="term" value="F:metal ion binding"/>
    <property type="evidence" value="ECO:0007669"/>
    <property type="project" value="UniProtKB-KW"/>
</dbReference>
<dbReference type="Gene3D" id="3.40.120.10">
    <property type="entry name" value="Alpha-D-Glucose-1,6-Bisphosphate, subunit A, domain 3"/>
    <property type="match status" value="3"/>
</dbReference>
<evidence type="ECO:0000313" key="11">
    <source>
        <dbReference type="EMBL" id="OGG60135.1"/>
    </source>
</evidence>
<proteinExistence type="inferred from homology"/>
<keyword evidence="4" id="KW-0479">Metal-binding</keyword>
<evidence type="ECO:0000313" key="12">
    <source>
        <dbReference type="Proteomes" id="UP000176377"/>
    </source>
</evidence>
<dbReference type="InterPro" id="IPR005844">
    <property type="entry name" value="A-D-PHexomutase_a/b/a-I"/>
</dbReference>
<dbReference type="EMBL" id="MFLA01000013">
    <property type="protein sequence ID" value="OGG60135.1"/>
    <property type="molecule type" value="Genomic_DNA"/>
</dbReference>
<dbReference type="SUPFAM" id="SSF55957">
    <property type="entry name" value="Phosphoglucomutase, C-terminal domain"/>
    <property type="match status" value="1"/>
</dbReference>
<dbReference type="AlphaFoldDB" id="A0A1F6DFD7"/>
<keyword evidence="5" id="KW-0460">Magnesium</keyword>
<dbReference type="GO" id="GO:0005975">
    <property type="term" value="P:carbohydrate metabolic process"/>
    <property type="evidence" value="ECO:0007669"/>
    <property type="project" value="InterPro"/>
</dbReference>
<evidence type="ECO:0000259" key="10">
    <source>
        <dbReference type="Pfam" id="PF02880"/>
    </source>
</evidence>
<evidence type="ECO:0000256" key="6">
    <source>
        <dbReference type="ARBA" id="ARBA00023235"/>
    </source>
</evidence>
<evidence type="ECO:0000259" key="9">
    <source>
        <dbReference type="Pfam" id="PF02879"/>
    </source>
</evidence>
<keyword evidence="3" id="KW-0597">Phosphoprotein</keyword>
<comment type="similarity">
    <text evidence="2">Belongs to the phosphohexose mutase family.</text>
</comment>
<keyword evidence="6" id="KW-0413">Isomerase</keyword>
<evidence type="ECO:0000256" key="1">
    <source>
        <dbReference type="ARBA" id="ARBA00001946"/>
    </source>
</evidence>
<feature type="domain" description="Alpha-D-phosphohexomutase alpha/beta/alpha" evidence="8">
    <location>
        <begin position="7"/>
        <end position="139"/>
    </location>
</feature>
<dbReference type="Proteomes" id="UP000176377">
    <property type="component" value="Unassembled WGS sequence"/>
</dbReference>
<dbReference type="Pfam" id="PF02880">
    <property type="entry name" value="PGM_PMM_III"/>
    <property type="match status" value="1"/>
</dbReference>
<dbReference type="Pfam" id="PF02878">
    <property type="entry name" value="PGM_PMM_I"/>
    <property type="match status" value="1"/>
</dbReference>
<dbReference type="PANTHER" id="PTHR43771">
    <property type="entry name" value="PHOSPHOMANNOMUTASE"/>
    <property type="match status" value="1"/>
</dbReference>
<dbReference type="InterPro" id="IPR005846">
    <property type="entry name" value="A-D-PHexomutase_a/b/a-III"/>
</dbReference>
<dbReference type="Gene3D" id="3.30.310.50">
    <property type="entry name" value="Alpha-D-phosphohexomutase, C-terminal domain"/>
    <property type="match status" value="1"/>
</dbReference>
<accession>A0A1F6DFD7</accession>
<protein>
    <recommendedName>
        <fullName evidence="13">Phosphomannomutase</fullName>
    </recommendedName>
</protein>
<comment type="caution">
    <text evidence="11">The sequence shown here is derived from an EMBL/GenBank/DDBJ whole genome shotgun (WGS) entry which is preliminary data.</text>
</comment>
<dbReference type="GO" id="GO:0016868">
    <property type="term" value="F:intramolecular phosphotransferase activity"/>
    <property type="evidence" value="ECO:0007669"/>
    <property type="project" value="InterPro"/>
</dbReference>
<name>A0A1F6DFD7_9BACT</name>
<dbReference type="SUPFAM" id="SSF53738">
    <property type="entry name" value="Phosphoglucomutase, first 3 domains"/>
    <property type="match status" value="3"/>
</dbReference>
<evidence type="ECO:0000259" key="8">
    <source>
        <dbReference type="Pfam" id="PF02878"/>
    </source>
</evidence>
<dbReference type="PANTHER" id="PTHR43771:SF2">
    <property type="entry name" value="PHOSPHOMANNOMUTASE_PHOSPHOGLUCOMUTASE"/>
    <property type="match status" value="1"/>
</dbReference>
<dbReference type="InterPro" id="IPR005845">
    <property type="entry name" value="A-D-PHexomutase_a/b/a-II"/>
</dbReference>
<dbReference type="Pfam" id="PF00408">
    <property type="entry name" value="PGM_PMM_IV"/>
    <property type="match status" value="1"/>
</dbReference>
<evidence type="ECO:0000259" key="7">
    <source>
        <dbReference type="Pfam" id="PF00408"/>
    </source>
</evidence>
<evidence type="ECO:0000256" key="2">
    <source>
        <dbReference type="ARBA" id="ARBA00010231"/>
    </source>
</evidence>
<dbReference type="Pfam" id="PF02879">
    <property type="entry name" value="PGM_PMM_II"/>
    <property type="match status" value="1"/>
</dbReference>
<comment type="cofactor">
    <cofactor evidence="1">
        <name>Mg(2+)</name>
        <dbReference type="ChEBI" id="CHEBI:18420"/>
    </cofactor>
</comment>
<sequence length="465" mass="51491">MATLKKTMFREYDIRGQESDDELNENSIYHITRGFGTMLRNAGISEAIVGHDSRTTSEAFHAQAIKALMESGVNVIDIGTVTTPMSYWAQYHFKTRGLCMITASHNPVGWNGLKLGTDLSKTLGPDDIKKLYGIVEKEEYVGLTKSHIRQEDVAEAYMSDLVARTHSSKKLKILINTGNGTAGLFAPGLFRHAGYEVVEHFTAVDPTYPNYTANPDGEKMMQDTGAQVVANGCDIGLAFDGDGDRLGVVDEKGQTIWPDRYMMLLSRLILSKKPGAKIVFDVKVSEALPEDINAHGGIPIMWKTGHSYIKAKLAEEKAALAGEMSGHIFFNQDYYGFDDAFFAGLKLLEYVSSQEKSISELIAETPYYISTPTIQVKATDEDKYRIVDELVATFKKEGYKVVDVNGARVYINNGWGLVRASSNTPTLVLRFEAKTQETLDSIQGLFKKKLAAYPSVDKDWDTSGH</sequence>
<organism evidence="11 12">
    <name type="scientific">Candidatus Kaiserbacteria bacterium RIFCSPHIGHO2_01_FULL_56_24</name>
    <dbReference type="NCBI Taxonomy" id="1798487"/>
    <lineage>
        <taxon>Bacteria</taxon>
        <taxon>Candidatus Kaiseribacteriota</taxon>
    </lineage>
</organism>
<dbReference type="CDD" id="cd03089">
    <property type="entry name" value="PMM_PGM"/>
    <property type="match status" value="1"/>
</dbReference>
<reference evidence="11 12" key="1">
    <citation type="journal article" date="2016" name="Nat. Commun.">
        <title>Thousands of microbial genomes shed light on interconnected biogeochemical processes in an aquifer system.</title>
        <authorList>
            <person name="Anantharaman K."/>
            <person name="Brown C.T."/>
            <person name="Hug L.A."/>
            <person name="Sharon I."/>
            <person name="Castelle C.J."/>
            <person name="Probst A.J."/>
            <person name="Thomas B.C."/>
            <person name="Singh A."/>
            <person name="Wilkins M.J."/>
            <person name="Karaoz U."/>
            <person name="Brodie E.L."/>
            <person name="Williams K.H."/>
            <person name="Hubbard S.S."/>
            <person name="Banfield J.F."/>
        </authorList>
    </citation>
    <scope>NUCLEOTIDE SEQUENCE [LARGE SCALE GENOMIC DNA]</scope>
</reference>
<evidence type="ECO:0000256" key="3">
    <source>
        <dbReference type="ARBA" id="ARBA00022553"/>
    </source>
</evidence>
<evidence type="ECO:0008006" key="13">
    <source>
        <dbReference type="Google" id="ProtNLM"/>
    </source>
</evidence>
<gene>
    <name evidence="11" type="ORF">A2765_01030</name>
</gene>
<dbReference type="InterPro" id="IPR036900">
    <property type="entry name" value="A-D-PHexomutase_C_sf"/>
</dbReference>